<evidence type="ECO:0000256" key="18">
    <source>
        <dbReference type="SAM" id="MobiDB-lite"/>
    </source>
</evidence>
<dbReference type="PRINTS" id="PR01217">
    <property type="entry name" value="PRICHEXTENSN"/>
</dbReference>
<keyword evidence="11 17" id="KW-0440">LIM domain</keyword>
<comment type="function">
    <text evidence="15">Adhesion plaque protein. May be a component of a signal transduction pathway that mediates adhesion-stimulated changes in gene expression. Suppresses the transcription-repressing activity of hesx1/anf1.</text>
</comment>
<dbReference type="EMBL" id="JANPWB010000011">
    <property type="protein sequence ID" value="KAJ1121593.1"/>
    <property type="molecule type" value="Genomic_DNA"/>
</dbReference>
<dbReference type="GO" id="GO:0046872">
    <property type="term" value="F:metal ion binding"/>
    <property type="evidence" value="ECO:0007669"/>
    <property type="project" value="UniProtKB-KW"/>
</dbReference>
<dbReference type="FunFam" id="2.10.110.10:FF:000027">
    <property type="entry name" value="lipoma-preferred partner isoform X1"/>
    <property type="match status" value="1"/>
</dbReference>
<dbReference type="CDD" id="cd09349">
    <property type="entry name" value="LIM1_Zyxin"/>
    <property type="match status" value="1"/>
</dbReference>
<dbReference type="FunFam" id="2.10.110.10:FF:000057">
    <property type="entry name" value="Zyxin"/>
    <property type="match status" value="1"/>
</dbReference>
<feature type="compositionally biased region" description="Pro residues" evidence="18">
    <location>
        <begin position="91"/>
        <end position="120"/>
    </location>
</feature>
<accession>A0AAV7P4R5</accession>
<feature type="domain" description="LIM zinc-binding" evidence="19">
    <location>
        <begin position="480"/>
        <end position="540"/>
    </location>
</feature>
<dbReference type="Gene3D" id="2.10.110.10">
    <property type="entry name" value="Cysteine Rich Protein"/>
    <property type="match status" value="3"/>
</dbReference>
<evidence type="ECO:0000256" key="11">
    <source>
        <dbReference type="ARBA" id="ARBA00023038"/>
    </source>
</evidence>
<protein>
    <recommendedName>
        <fullName evidence="14">Zyxin</fullName>
    </recommendedName>
</protein>
<feature type="domain" description="LIM zinc-binding" evidence="19">
    <location>
        <begin position="541"/>
        <end position="610"/>
    </location>
</feature>
<keyword evidence="21" id="KW-1185">Reference proteome</keyword>
<dbReference type="GO" id="GO:0001725">
    <property type="term" value="C:stress fiber"/>
    <property type="evidence" value="ECO:0007669"/>
    <property type="project" value="TreeGrafter"/>
</dbReference>
<keyword evidence="5" id="KW-0963">Cytoplasm</keyword>
<dbReference type="SMART" id="SM00132">
    <property type="entry name" value="LIM"/>
    <property type="match status" value="3"/>
</dbReference>
<evidence type="ECO:0000259" key="19">
    <source>
        <dbReference type="PROSITE" id="PS50023"/>
    </source>
</evidence>
<feature type="compositionally biased region" description="Polar residues" evidence="18">
    <location>
        <begin position="129"/>
        <end position="142"/>
    </location>
</feature>
<feature type="compositionally biased region" description="Low complexity" evidence="18">
    <location>
        <begin position="297"/>
        <end position="326"/>
    </location>
</feature>
<evidence type="ECO:0000256" key="16">
    <source>
        <dbReference type="ARBA" id="ARBA00064667"/>
    </source>
</evidence>
<comment type="caution">
    <text evidence="20">The sequence shown here is derived from an EMBL/GenBank/DDBJ whole genome shotgun (WGS) entry which is preliminary data.</text>
</comment>
<feature type="region of interest" description="Disordered" evidence="18">
    <location>
        <begin position="173"/>
        <end position="390"/>
    </location>
</feature>
<feature type="region of interest" description="Disordered" evidence="18">
    <location>
        <begin position="611"/>
        <end position="728"/>
    </location>
</feature>
<comment type="subunit">
    <text evidence="16">Interacts (via LIM2 domain) with hesx1/anf1.</text>
</comment>
<dbReference type="GO" id="GO:0007229">
    <property type="term" value="P:integrin-mediated signaling pathway"/>
    <property type="evidence" value="ECO:0007669"/>
    <property type="project" value="TreeGrafter"/>
</dbReference>
<feature type="compositionally biased region" description="Pro residues" evidence="18">
    <location>
        <begin position="245"/>
        <end position="275"/>
    </location>
</feature>
<dbReference type="SUPFAM" id="SSF57716">
    <property type="entry name" value="Glucocorticoid receptor-like (DNA-binding domain)"/>
    <property type="match status" value="2"/>
</dbReference>
<proteinExistence type="inferred from homology"/>
<keyword evidence="6 17" id="KW-0479">Metal-binding</keyword>
<sequence length="728" mass="79313">MTSSVSINISTPSFYNPQKKFAPVVAPKPKLNPFKAGGGEGLDLPPPPAASGSARALVGRVGEIPAPPEDLPLPPPPPLGDDDGEGSPTSAFPPPPPPPAFEEPFPPAPEEVFPSPPPPDADAGPLATISVSIQDPQPRTQLNSIERDIDSFSNMLADMEAKDPFRTRVTLDTTAPPEATSAPPKEPATSFPTKFSPKPAGFTPKVPLMDPAPSLPPQPIPSAPWAARPQHKYAPVHVPAISKSPVPPPPAAPVPPLAPALPPPVLPPPVAPHSGPPVFQTPPKFSTVPPQVGVKLSGSSGSGPAKSAAAPSPARGPSQAPAAAGPPARPPPAQAPGFSYVQQKERPMVQEKPRPPGLAPDPALSGTSPRRTVDPPHLRPTGGSAGGPLNMKEVEELENLTQQLMREMDNPPPMEAHTTEFCGLCRKPLSRTQPAVRALEQLFHVECFTCFKCEKQLQGQQFYDVDTKPFCEECYAGTLEKCSICKKTITDRMLRATGNAYHPQCFTCVVCGKSLEGAPFIVDQGNQPHCVEDYHRKYAPRCSVCSEPIMPEAGKEETVRVVALEKNFHMKCYKCEDCGKLLSIEADESGCYPLDGHVLCIRCHTSRVKASREEEKEERKKQQSETREEEKEERSKQQRETEKEKEERSKQQKETEEEKEKEERSKQQRETEEEKEERSKQQRDKQGKRKRRGEGAKEQRAVRLGKRRREGGKEQTERDQGRGEGGKE</sequence>
<dbReference type="PROSITE" id="PS50023">
    <property type="entry name" value="LIM_DOMAIN_2"/>
    <property type="match status" value="3"/>
</dbReference>
<evidence type="ECO:0000256" key="4">
    <source>
        <dbReference type="ARBA" id="ARBA00009611"/>
    </source>
</evidence>
<dbReference type="GO" id="GO:0005634">
    <property type="term" value="C:nucleus"/>
    <property type="evidence" value="ECO:0007669"/>
    <property type="project" value="UniProtKB-SubCell"/>
</dbReference>
<keyword evidence="10" id="KW-0965">Cell junction</keyword>
<evidence type="ECO:0000256" key="13">
    <source>
        <dbReference type="ARBA" id="ARBA00023242"/>
    </source>
</evidence>
<gene>
    <name evidence="20" type="ORF">NDU88_000114</name>
</gene>
<feature type="compositionally biased region" description="Pro residues" evidence="18">
    <location>
        <begin position="213"/>
        <end position="222"/>
    </location>
</feature>
<dbReference type="GO" id="GO:0005737">
    <property type="term" value="C:cytoplasm"/>
    <property type="evidence" value="ECO:0007669"/>
    <property type="project" value="TreeGrafter"/>
</dbReference>
<evidence type="ECO:0000256" key="14">
    <source>
        <dbReference type="ARBA" id="ARBA00039396"/>
    </source>
</evidence>
<evidence type="ECO:0000256" key="7">
    <source>
        <dbReference type="ARBA" id="ARBA00022737"/>
    </source>
</evidence>
<evidence type="ECO:0000313" key="20">
    <source>
        <dbReference type="EMBL" id="KAJ1121593.1"/>
    </source>
</evidence>
<dbReference type="InterPro" id="IPR001781">
    <property type="entry name" value="Znf_LIM"/>
</dbReference>
<organism evidence="20 21">
    <name type="scientific">Pleurodeles waltl</name>
    <name type="common">Iberian ribbed newt</name>
    <dbReference type="NCBI Taxonomy" id="8319"/>
    <lineage>
        <taxon>Eukaryota</taxon>
        <taxon>Metazoa</taxon>
        <taxon>Chordata</taxon>
        <taxon>Craniata</taxon>
        <taxon>Vertebrata</taxon>
        <taxon>Euteleostomi</taxon>
        <taxon>Amphibia</taxon>
        <taxon>Batrachia</taxon>
        <taxon>Caudata</taxon>
        <taxon>Salamandroidea</taxon>
        <taxon>Salamandridae</taxon>
        <taxon>Pleurodelinae</taxon>
        <taxon>Pleurodeles</taxon>
    </lineage>
</organism>
<feature type="compositionally biased region" description="Pro residues" evidence="18">
    <location>
        <begin position="65"/>
        <end position="79"/>
    </location>
</feature>
<dbReference type="GO" id="GO:0007155">
    <property type="term" value="P:cell adhesion"/>
    <property type="evidence" value="ECO:0007669"/>
    <property type="project" value="UniProtKB-KW"/>
</dbReference>
<keyword evidence="12" id="KW-0206">Cytoskeleton</keyword>
<dbReference type="PANTHER" id="PTHR24212">
    <property type="entry name" value="ZYXIN/TRIP6"/>
    <property type="match status" value="1"/>
</dbReference>
<evidence type="ECO:0000256" key="15">
    <source>
        <dbReference type="ARBA" id="ARBA00060277"/>
    </source>
</evidence>
<comment type="subcellular location">
    <subcellularLocation>
        <location evidence="3">Cell junction</location>
        <location evidence="3">Focal adhesion</location>
    </subcellularLocation>
    <subcellularLocation>
        <location evidence="2">Cytoplasm</location>
        <location evidence="2">Cytoskeleton</location>
    </subcellularLocation>
    <subcellularLocation>
        <location evidence="1">Nucleus</location>
    </subcellularLocation>
</comment>
<dbReference type="GO" id="GO:0005925">
    <property type="term" value="C:focal adhesion"/>
    <property type="evidence" value="ECO:0007669"/>
    <property type="project" value="UniProtKB-SubCell"/>
</dbReference>
<feature type="region of interest" description="Disordered" evidence="18">
    <location>
        <begin position="1"/>
        <end position="142"/>
    </location>
</feature>
<keyword evidence="13" id="KW-0539">Nucleus</keyword>
<dbReference type="Proteomes" id="UP001066276">
    <property type="component" value="Chromosome 7"/>
</dbReference>
<dbReference type="CDD" id="cd09435">
    <property type="entry name" value="LIM3_Zyxin"/>
    <property type="match status" value="1"/>
</dbReference>
<dbReference type="GO" id="GO:0007179">
    <property type="term" value="P:transforming growth factor beta receptor signaling pathway"/>
    <property type="evidence" value="ECO:0007669"/>
    <property type="project" value="TreeGrafter"/>
</dbReference>
<feature type="compositionally biased region" description="Polar residues" evidence="18">
    <location>
        <begin position="1"/>
        <end position="16"/>
    </location>
</feature>
<evidence type="ECO:0000256" key="3">
    <source>
        <dbReference type="ARBA" id="ARBA00004246"/>
    </source>
</evidence>
<evidence type="ECO:0000256" key="10">
    <source>
        <dbReference type="ARBA" id="ARBA00022949"/>
    </source>
</evidence>
<feature type="compositionally biased region" description="Basic and acidic residues" evidence="18">
    <location>
        <begin position="611"/>
        <end position="685"/>
    </location>
</feature>
<feature type="domain" description="LIM zinc-binding" evidence="19">
    <location>
        <begin position="420"/>
        <end position="478"/>
    </location>
</feature>
<evidence type="ECO:0000256" key="12">
    <source>
        <dbReference type="ARBA" id="ARBA00023212"/>
    </source>
</evidence>
<feature type="compositionally biased region" description="Basic and acidic residues" evidence="18">
    <location>
        <begin position="711"/>
        <end position="728"/>
    </location>
</feature>
<dbReference type="AlphaFoldDB" id="A0AAV7P4R5"/>
<keyword evidence="8 17" id="KW-0862">Zinc</keyword>
<feature type="compositionally biased region" description="Basic and acidic residues" evidence="18">
    <location>
        <begin position="343"/>
        <end position="354"/>
    </location>
</feature>
<comment type="similarity">
    <text evidence="4">Belongs to the zyxin/ajuba family.</text>
</comment>
<evidence type="ECO:0000256" key="8">
    <source>
        <dbReference type="ARBA" id="ARBA00022833"/>
    </source>
</evidence>
<evidence type="ECO:0000256" key="17">
    <source>
        <dbReference type="PROSITE-ProRule" id="PRU00125"/>
    </source>
</evidence>
<reference evidence="20" key="1">
    <citation type="journal article" date="2022" name="bioRxiv">
        <title>Sequencing and chromosome-scale assembly of the giantPleurodeles waltlgenome.</title>
        <authorList>
            <person name="Brown T."/>
            <person name="Elewa A."/>
            <person name="Iarovenko S."/>
            <person name="Subramanian E."/>
            <person name="Araus A.J."/>
            <person name="Petzold A."/>
            <person name="Susuki M."/>
            <person name="Suzuki K.-i.T."/>
            <person name="Hayashi T."/>
            <person name="Toyoda A."/>
            <person name="Oliveira C."/>
            <person name="Osipova E."/>
            <person name="Leigh N.D."/>
            <person name="Simon A."/>
            <person name="Yun M.H."/>
        </authorList>
    </citation>
    <scope>NUCLEOTIDE SEQUENCE</scope>
    <source>
        <strain evidence="20">20211129_DDA</strain>
        <tissue evidence="20">Liver</tissue>
    </source>
</reference>
<keyword evidence="7" id="KW-0677">Repeat</keyword>
<evidence type="ECO:0000256" key="1">
    <source>
        <dbReference type="ARBA" id="ARBA00004123"/>
    </source>
</evidence>
<dbReference type="PANTHER" id="PTHR24212:SF1">
    <property type="entry name" value="ZYXIN"/>
    <property type="match status" value="1"/>
</dbReference>
<evidence type="ECO:0000313" key="21">
    <source>
        <dbReference type="Proteomes" id="UP001066276"/>
    </source>
</evidence>
<keyword evidence="9" id="KW-0130">Cell adhesion</keyword>
<evidence type="ECO:0000256" key="9">
    <source>
        <dbReference type="ARBA" id="ARBA00022889"/>
    </source>
</evidence>
<name>A0AAV7P4R5_PLEWA</name>
<dbReference type="FunFam" id="2.10.110.10:FF:000076">
    <property type="entry name" value="Zyxin"/>
    <property type="match status" value="1"/>
</dbReference>
<dbReference type="Pfam" id="PF00412">
    <property type="entry name" value="LIM"/>
    <property type="match status" value="3"/>
</dbReference>
<evidence type="ECO:0000256" key="5">
    <source>
        <dbReference type="ARBA" id="ARBA00022490"/>
    </source>
</evidence>
<feature type="compositionally biased region" description="Low complexity" evidence="18">
    <location>
        <begin position="17"/>
        <end position="29"/>
    </location>
</feature>
<evidence type="ECO:0000256" key="6">
    <source>
        <dbReference type="ARBA" id="ARBA00022723"/>
    </source>
</evidence>
<feature type="compositionally biased region" description="Low complexity" evidence="18">
    <location>
        <begin position="173"/>
        <end position="190"/>
    </location>
</feature>
<evidence type="ECO:0000256" key="2">
    <source>
        <dbReference type="ARBA" id="ARBA00004245"/>
    </source>
</evidence>